<proteinExistence type="predicted"/>
<feature type="region of interest" description="Disordered" evidence="1">
    <location>
        <begin position="48"/>
        <end position="68"/>
    </location>
</feature>
<gene>
    <name evidence="2" type="ORF">ACFQI8_00725</name>
</gene>
<dbReference type="RefSeq" id="WP_390242175.1">
    <property type="nucleotide sequence ID" value="NZ_JBHTAB010000001.1"/>
</dbReference>
<organism evidence="2 3">
    <name type="scientific">Haloferax chudinovii</name>
    <dbReference type="NCBI Taxonomy" id="1109010"/>
    <lineage>
        <taxon>Archaea</taxon>
        <taxon>Methanobacteriati</taxon>
        <taxon>Methanobacteriota</taxon>
        <taxon>Stenosarchaea group</taxon>
        <taxon>Halobacteria</taxon>
        <taxon>Halobacteriales</taxon>
        <taxon>Haloferacaceae</taxon>
        <taxon>Haloferax</taxon>
    </lineage>
</organism>
<evidence type="ECO:0000313" key="3">
    <source>
        <dbReference type="Proteomes" id="UP001596460"/>
    </source>
</evidence>
<comment type="caution">
    <text evidence="2">The sequence shown here is derived from an EMBL/GenBank/DDBJ whole genome shotgun (WGS) entry which is preliminary data.</text>
</comment>
<dbReference type="InterPro" id="IPR054213">
    <property type="entry name" value="DUF6920"/>
</dbReference>
<dbReference type="Proteomes" id="UP001596460">
    <property type="component" value="Unassembled WGS sequence"/>
</dbReference>
<dbReference type="AlphaFoldDB" id="A0ABD5XFP4"/>
<accession>A0ABD5XFP4</accession>
<sequence length="308" mass="33595">MARNRTLGRLGIVGAGGALAVGVLLAAIRARTDDTAARLLDTLRRERVESTSDVGGAGTDTPDTTDLPAPVRRYLDRVLPDEPPLVRSVRLRQTGEFRLGDADSPWKPMTATQHYTVDPPGFVWDARVDLVPCLSVRVADAFVGGAGTLEATLLSVVTVADAPRSPELDEGELSRYLAEMVWFPTAFLPGHGVSWEPRDDRSARATLSHRGSTATVVFHFDETGEITRVTADRWRETGHGEYERRPWTGRFHDYREVNGFRVPTAAEVAWTLPTGDLPYWRATIDDVAYDPLATAGQGSATSSAPNSE</sequence>
<name>A0ABD5XFP4_9EURY</name>
<keyword evidence="3" id="KW-1185">Reference proteome</keyword>
<dbReference type="Pfam" id="PF21900">
    <property type="entry name" value="DUF6920"/>
    <property type="match status" value="1"/>
</dbReference>
<evidence type="ECO:0000313" key="2">
    <source>
        <dbReference type="EMBL" id="MFC7127923.1"/>
    </source>
</evidence>
<feature type="compositionally biased region" description="Low complexity" evidence="1">
    <location>
        <begin position="59"/>
        <end position="68"/>
    </location>
</feature>
<dbReference type="EMBL" id="JBHTAB010000001">
    <property type="protein sequence ID" value="MFC7127923.1"/>
    <property type="molecule type" value="Genomic_DNA"/>
</dbReference>
<evidence type="ECO:0000256" key="1">
    <source>
        <dbReference type="SAM" id="MobiDB-lite"/>
    </source>
</evidence>
<reference evidence="2 3" key="1">
    <citation type="journal article" date="2019" name="Int. J. Syst. Evol. Microbiol.">
        <title>The Global Catalogue of Microorganisms (GCM) 10K type strain sequencing project: providing services to taxonomists for standard genome sequencing and annotation.</title>
        <authorList>
            <consortium name="The Broad Institute Genomics Platform"/>
            <consortium name="The Broad Institute Genome Sequencing Center for Infectious Disease"/>
            <person name="Wu L."/>
            <person name="Ma J."/>
        </authorList>
    </citation>
    <scope>NUCLEOTIDE SEQUENCE [LARGE SCALE GENOMIC DNA]</scope>
    <source>
        <strain evidence="2 3">DSM 26526</strain>
    </source>
</reference>
<protein>
    <submittedName>
        <fullName evidence="2">DUF6920 family protein</fullName>
    </submittedName>
</protein>